<dbReference type="Proteomes" id="UP000075442">
    <property type="component" value="Unassembled WGS sequence"/>
</dbReference>
<dbReference type="InterPro" id="IPR036388">
    <property type="entry name" value="WH-like_DNA-bd_sf"/>
</dbReference>
<keyword evidence="2" id="KW-0804">Transcription</keyword>
<evidence type="ECO:0000256" key="2">
    <source>
        <dbReference type="ARBA" id="ARBA00023163"/>
    </source>
</evidence>
<evidence type="ECO:0000256" key="1">
    <source>
        <dbReference type="ARBA" id="ARBA00023015"/>
    </source>
</evidence>
<feature type="domain" description="M protein trans-acting positive regulator (MGA) HTH" evidence="4">
    <location>
        <begin position="7"/>
        <end position="64"/>
    </location>
</feature>
<dbReference type="Pfam" id="PF05043">
    <property type="entry name" value="Mga"/>
    <property type="match status" value="1"/>
</dbReference>
<protein>
    <submittedName>
        <fullName evidence="5">M protein trans-acting positive regulator (Mga)</fullName>
    </submittedName>
</protein>
<name>A0A150NJU2_STRMT</name>
<reference evidence="5 6" key="1">
    <citation type="submission" date="2016-01" db="EMBL/GenBank/DDBJ databases">
        <title>Highly variable Streptococcus oralis 1 are common among viridans streptococci isolated from primates.</title>
        <authorList>
            <person name="Denapaite D."/>
            <person name="Rieger M."/>
            <person name="Koendgen S."/>
            <person name="Brueckner R."/>
            <person name="Ochigava I."/>
            <person name="Kappeler P."/>
            <person name="Maetz-Rensing K."/>
            <person name="Leendertz F."/>
        </authorList>
    </citation>
    <scope>NUCLEOTIDE SEQUENCE [LARGE SCALE GENOMIC DNA]</scope>
    <source>
        <strain evidence="5 6">M3-1</strain>
    </source>
</reference>
<feature type="domain" description="Mga helix-turn-helix" evidence="3">
    <location>
        <begin position="72"/>
        <end position="155"/>
    </location>
</feature>
<keyword evidence="1" id="KW-0805">Transcription regulation</keyword>
<dbReference type="InterPro" id="IPR050661">
    <property type="entry name" value="BglG_antiterminators"/>
</dbReference>
<evidence type="ECO:0000259" key="3">
    <source>
        <dbReference type="Pfam" id="PF05043"/>
    </source>
</evidence>
<organism evidence="5 6">
    <name type="scientific">Streptococcus mitis</name>
    <dbReference type="NCBI Taxonomy" id="28037"/>
    <lineage>
        <taxon>Bacteria</taxon>
        <taxon>Bacillati</taxon>
        <taxon>Bacillota</taxon>
        <taxon>Bacilli</taxon>
        <taxon>Lactobacillales</taxon>
        <taxon>Streptococcaceae</taxon>
        <taxon>Streptococcus</taxon>
        <taxon>Streptococcus mitis group</taxon>
    </lineage>
</organism>
<dbReference type="PATRIC" id="fig|28037.235.peg.1810"/>
<comment type="caution">
    <text evidence="5">The sequence shown here is derived from an EMBL/GenBank/DDBJ whole genome shotgun (WGS) entry which is preliminary data.</text>
</comment>
<dbReference type="PANTHER" id="PTHR30185">
    <property type="entry name" value="CRYPTIC BETA-GLUCOSIDE BGL OPERON ANTITERMINATOR"/>
    <property type="match status" value="1"/>
</dbReference>
<evidence type="ECO:0000313" key="6">
    <source>
        <dbReference type="Proteomes" id="UP000075442"/>
    </source>
</evidence>
<gene>
    <name evidence="5" type="ORF">SMIM3I_00709</name>
</gene>
<proteinExistence type="predicted"/>
<sequence length="159" mass="18796">MRNLLSTKDQRQLRLMETLIQNRNWMKLYELAEKLGCTERILKSDLNELRIAFPSIDIQSSVNGIMIDLEVNTSVEDIYQYFLANSQSFQLLEYLFFNEGLPIYRTIENLHSSNANLYRLGRNITKTLSTQFQIELSFTPSEIRGNEIDIRYFFCPIFF</sequence>
<accession>A0A150NJU2</accession>
<dbReference type="InterPro" id="IPR007737">
    <property type="entry name" value="Mga_HTH"/>
</dbReference>
<dbReference type="InterPro" id="IPR013199">
    <property type="entry name" value="HTH_Mga_DNA-bd_dom"/>
</dbReference>
<dbReference type="Pfam" id="PF08280">
    <property type="entry name" value="HTH_Mga"/>
    <property type="match status" value="1"/>
</dbReference>
<dbReference type="Gene3D" id="1.10.10.10">
    <property type="entry name" value="Winged helix-like DNA-binding domain superfamily/Winged helix DNA-binding domain"/>
    <property type="match status" value="1"/>
</dbReference>
<dbReference type="EMBL" id="LROU01000124">
    <property type="protein sequence ID" value="KYF33716.1"/>
    <property type="molecule type" value="Genomic_DNA"/>
</dbReference>
<dbReference type="AlphaFoldDB" id="A0A150NJU2"/>
<evidence type="ECO:0000313" key="5">
    <source>
        <dbReference type="EMBL" id="KYF33716.1"/>
    </source>
</evidence>
<evidence type="ECO:0000259" key="4">
    <source>
        <dbReference type="Pfam" id="PF08280"/>
    </source>
</evidence>
<dbReference type="PANTHER" id="PTHR30185:SF18">
    <property type="entry name" value="TRANSCRIPTIONAL REGULATOR MTLR"/>
    <property type="match status" value="1"/>
</dbReference>